<evidence type="ECO:0000313" key="3">
    <source>
        <dbReference type="Proteomes" id="UP000299102"/>
    </source>
</evidence>
<dbReference type="STRING" id="151549.A0A4C2A032"/>
<evidence type="ECO:0000313" key="2">
    <source>
        <dbReference type="EMBL" id="GBP94066.1"/>
    </source>
</evidence>
<dbReference type="PANTHER" id="PTHR47027:SF20">
    <property type="entry name" value="REVERSE TRANSCRIPTASE-LIKE PROTEIN WITH RNA-DIRECTED DNA POLYMERASE DOMAIN"/>
    <property type="match status" value="1"/>
</dbReference>
<accession>A0A4C2A032</accession>
<comment type="caution">
    <text evidence="2">The sequence shown here is derived from an EMBL/GenBank/DDBJ whole genome shotgun (WGS) entry which is preliminary data.</text>
</comment>
<sequence length="248" mass="29092">MIEDLVVESERVGLKLNPEKTRVMTNGNKSAIEVGNTEINYIDEYVHLGHLTTLKEPMREEVKRRITNGWRSYWSLKEPMKDKKLHINIKRKLFNTCILPVLTYSCQSWTLTKEITNKLATCQYAMERNITLKIRKFKWRWAGHTIRGHDKWNQKVTRRYPREGKGKRGRPQKRWDDDIREVADATDTQRHSFRVLKFSQEIDVGIGVTNTDGYGVRSPNLHPPVVMLLAKSRLLSRHHTTNTEQGRT</sequence>
<reference evidence="2 3" key="1">
    <citation type="journal article" date="2019" name="Commun. Biol.">
        <title>The bagworm genome reveals a unique fibroin gene that provides high tensile strength.</title>
        <authorList>
            <person name="Kono N."/>
            <person name="Nakamura H."/>
            <person name="Ohtoshi R."/>
            <person name="Tomita M."/>
            <person name="Numata K."/>
            <person name="Arakawa K."/>
        </authorList>
    </citation>
    <scope>NUCLEOTIDE SEQUENCE [LARGE SCALE GENOMIC DNA]</scope>
</reference>
<dbReference type="PANTHER" id="PTHR47027">
    <property type="entry name" value="REVERSE TRANSCRIPTASE DOMAIN-CONTAINING PROTEIN"/>
    <property type="match status" value="1"/>
</dbReference>
<protein>
    <submittedName>
        <fullName evidence="2">Uncharacterized transposon-derived protein F52C9.6</fullName>
    </submittedName>
</protein>
<organism evidence="2 3">
    <name type="scientific">Eumeta variegata</name>
    <name type="common">Bagworm moth</name>
    <name type="synonym">Eumeta japonica</name>
    <dbReference type="NCBI Taxonomy" id="151549"/>
    <lineage>
        <taxon>Eukaryota</taxon>
        <taxon>Metazoa</taxon>
        <taxon>Ecdysozoa</taxon>
        <taxon>Arthropoda</taxon>
        <taxon>Hexapoda</taxon>
        <taxon>Insecta</taxon>
        <taxon>Pterygota</taxon>
        <taxon>Neoptera</taxon>
        <taxon>Endopterygota</taxon>
        <taxon>Lepidoptera</taxon>
        <taxon>Glossata</taxon>
        <taxon>Ditrysia</taxon>
        <taxon>Tineoidea</taxon>
        <taxon>Psychidae</taxon>
        <taxon>Oiketicinae</taxon>
        <taxon>Eumeta</taxon>
    </lineage>
</organism>
<name>A0A4C2A032_EUMVA</name>
<dbReference type="EMBL" id="BGZK01002456">
    <property type="protein sequence ID" value="GBP94066.1"/>
    <property type="molecule type" value="Genomic_DNA"/>
</dbReference>
<feature type="region of interest" description="Disordered" evidence="1">
    <location>
        <begin position="159"/>
        <end position="178"/>
    </location>
</feature>
<proteinExistence type="predicted"/>
<dbReference type="OrthoDB" id="410104at2759"/>
<evidence type="ECO:0000256" key="1">
    <source>
        <dbReference type="SAM" id="MobiDB-lite"/>
    </source>
</evidence>
<dbReference type="AlphaFoldDB" id="A0A4C2A032"/>
<dbReference type="Proteomes" id="UP000299102">
    <property type="component" value="Unassembled WGS sequence"/>
</dbReference>
<gene>
    <name evidence="2" type="ORF">EVAR_57410_1</name>
</gene>
<keyword evidence="3" id="KW-1185">Reference proteome</keyword>